<proteinExistence type="predicted"/>
<evidence type="ECO:0000256" key="1">
    <source>
        <dbReference type="SAM" id="SignalP"/>
    </source>
</evidence>
<dbReference type="AlphaFoldDB" id="A0A2P2Q0A8"/>
<dbReference type="EMBL" id="GGEC01079923">
    <property type="protein sequence ID" value="MBX60407.1"/>
    <property type="molecule type" value="Transcribed_RNA"/>
</dbReference>
<sequence>MLKFLSLFLLFVVVSHKSPCVSYASYWFQNFFQFDKIQTTLNFDS</sequence>
<name>A0A2P2Q0A8_RHIMU</name>
<organism evidence="2">
    <name type="scientific">Rhizophora mucronata</name>
    <name type="common">Asiatic mangrove</name>
    <dbReference type="NCBI Taxonomy" id="61149"/>
    <lineage>
        <taxon>Eukaryota</taxon>
        <taxon>Viridiplantae</taxon>
        <taxon>Streptophyta</taxon>
        <taxon>Embryophyta</taxon>
        <taxon>Tracheophyta</taxon>
        <taxon>Spermatophyta</taxon>
        <taxon>Magnoliopsida</taxon>
        <taxon>eudicotyledons</taxon>
        <taxon>Gunneridae</taxon>
        <taxon>Pentapetalae</taxon>
        <taxon>rosids</taxon>
        <taxon>fabids</taxon>
        <taxon>Malpighiales</taxon>
        <taxon>Rhizophoraceae</taxon>
        <taxon>Rhizophora</taxon>
    </lineage>
</organism>
<reference evidence="2" key="1">
    <citation type="submission" date="2018-02" db="EMBL/GenBank/DDBJ databases">
        <title>Rhizophora mucronata_Transcriptome.</title>
        <authorList>
            <person name="Meera S.P."/>
            <person name="Sreeshan A."/>
            <person name="Augustine A."/>
        </authorList>
    </citation>
    <scope>NUCLEOTIDE SEQUENCE</scope>
    <source>
        <tissue evidence="2">Leaf</tissue>
    </source>
</reference>
<feature type="chain" id="PRO_5015177619" evidence="1">
    <location>
        <begin position="17"/>
        <end position="45"/>
    </location>
</feature>
<feature type="signal peptide" evidence="1">
    <location>
        <begin position="1"/>
        <end position="16"/>
    </location>
</feature>
<protein>
    <submittedName>
        <fullName evidence="2">Uncharacterized protein</fullName>
    </submittedName>
</protein>
<evidence type="ECO:0000313" key="2">
    <source>
        <dbReference type="EMBL" id="MBX60407.1"/>
    </source>
</evidence>
<accession>A0A2P2Q0A8</accession>
<keyword evidence="1" id="KW-0732">Signal</keyword>